<gene>
    <name evidence="7" type="ORF">GWK17_18155</name>
</gene>
<dbReference type="Proteomes" id="UP000587942">
    <property type="component" value="Unassembled WGS sequence"/>
</dbReference>
<dbReference type="RefSeq" id="WP_167833776.1">
    <property type="nucleotide sequence ID" value="NZ_JAAVUM010000015.1"/>
</dbReference>
<keyword evidence="5" id="KW-0812">Transmembrane</keyword>
<dbReference type="CDD" id="cd06781">
    <property type="entry name" value="cpPDZ_BsHtra-like"/>
    <property type="match status" value="1"/>
</dbReference>
<reference evidence="7 8" key="1">
    <citation type="submission" date="2020-03" db="EMBL/GenBank/DDBJ databases">
        <authorList>
            <person name="Sun Q."/>
        </authorList>
    </citation>
    <scope>NUCLEOTIDE SEQUENCE [LARGE SCALE GENOMIC DNA]</scope>
    <source>
        <strain evidence="7 8">KACC 21451</strain>
    </source>
</reference>
<dbReference type="InterPro" id="IPR043504">
    <property type="entry name" value="Peptidase_S1_PA_chymotrypsin"/>
</dbReference>
<evidence type="ECO:0000313" key="8">
    <source>
        <dbReference type="Proteomes" id="UP000587942"/>
    </source>
</evidence>
<evidence type="ECO:0000256" key="2">
    <source>
        <dbReference type="ARBA" id="ARBA00022670"/>
    </source>
</evidence>
<dbReference type="PRINTS" id="PR00834">
    <property type="entry name" value="PROTEASES2C"/>
</dbReference>
<dbReference type="Gene3D" id="2.30.42.10">
    <property type="match status" value="1"/>
</dbReference>
<dbReference type="SMART" id="SM00228">
    <property type="entry name" value="PDZ"/>
    <property type="match status" value="1"/>
</dbReference>
<evidence type="ECO:0000256" key="1">
    <source>
        <dbReference type="ARBA" id="ARBA00010541"/>
    </source>
</evidence>
<dbReference type="PANTHER" id="PTHR43343:SF3">
    <property type="entry name" value="PROTEASE DO-LIKE 8, CHLOROPLASTIC"/>
    <property type="match status" value="1"/>
</dbReference>
<feature type="domain" description="PDZ" evidence="6">
    <location>
        <begin position="287"/>
        <end position="373"/>
    </location>
</feature>
<evidence type="ECO:0000259" key="6">
    <source>
        <dbReference type="SMART" id="SM00228"/>
    </source>
</evidence>
<comment type="similarity">
    <text evidence="1">Belongs to the peptidase S1C family.</text>
</comment>
<evidence type="ECO:0000313" key="7">
    <source>
        <dbReference type="EMBL" id="NKE07375.1"/>
    </source>
</evidence>
<dbReference type="InterPro" id="IPR036034">
    <property type="entry name" value="PDZ_sf"/>
</dbReference>
<dbReference type="InterPro" id="IPR001478">
    <property type="entry name" value="PDZ"/>
</dbReference>
<dbReference type="GO" id="GO:0006508">
    <property type="term" value="P:proteolysis"/>
    <property type="evidence" value="ECO:0007669"/>
    <property type="project" value="UniProtKB-KW"/>
</dbReference>
<dbReference type="Pfam" id="PF13180">
    <property type="entry name" value="PDZ_2"/>
    <property type="match status" value="1"/>
</dbReference>
<keyword evidence="5" id="KW-1133">Transmembrane helix</keyword>
<dbReference type="Pfam" id="PF13365">
    <property type="entry name" value="Trypsin_2"/>
    <property type="match status" value="1"/>
</dbReference>
<dbReference type="SUPFAM" id="SSF50156">
    <property type="entry name" value="PDZ domain-like"/>
    <property type="match status" value="1"/>
</dbReference>
<accession>A0A846TT11</accession>
<evidence type="ECO:0000256" key="3">
    <source>
        <dbReference type="ARBA" id="ARBA00022801"/>
    </source>
</evidence>
<dbReference type="GO" id="GO:0004252">
    <property type="term" value="F:serine-type endopeptidase activity"/>
    <property type="evidence" value="ECO:0007669"/>
    <property type="project" value="InterPro"/>
</dbReference>
<dbReference type="InterPro" id="IPR001940">
    <property type="entry name" value="Peptidase_S1C"/>
</dbReference>
<protein>
    <submittedName>
        <fullName evidence="7">PDZ domain-containing protein</fullName>
    </submittedName>
</protein>
<comment type="caution">
    <text evidence="7">The sequence shown here is derived from an EMBL/GenBank/DDBJ whole genome shotgun (WGS) entry which is preliminary data.</text>
</comment>
<dbReference type="Gene3D" id="2.40.10.10">
    <property type="entry name" value="Trypsin-like serine proteases"/>
    <property type="match status" value="2"/>
</dbReference>
<dbReference type="PANTHER" id="PTHR43343">
    <property type="entry name" value="PEPTIDASE S12"/>
    <property type="match status" value="1"/>
</dbReference>
<evidence type="ECO:0000256" key="4">
    <source>
        <dbReference type="ARBA" id="ARBA00022825"/>
    </source>
</evidence>
<evidence type="ECO:0000256" key="5">
    <source>
        <dbReference type="SAM" id="Phobius"/>
    </source>
</evidence>
<organism evidence="7 8">
    <name type="scientific">Mesobacillus selenatarsenatis</name>
    <dbReference type="NCBI Taxonomy" id="388741"/>
    <lineage>
        <taxon>Bacteria</taxon>
        <taxon>Bacillati</taxon>
        <taxon>Bacillota</taxon>
        <taxon>Bacilli</taxon>
        <taxon>Bacillales</taxon>
        <taxon>Bacillaceae</taxon>
        <taxon>Mesobacillus</taxon>
    </lineage>
</organism>
<proteinExistence type="inferred from homology"/>
<dbReference type="EMBL" id="JAAVUM010000015">
    <property type="protein sequence ID" value="NKE07375.1"/>
    <property type="molecule type" value="Genomic_DNA"/>
</dbReference>
<name>A0A846TT11_9BACI</name>
<feature type="transmembrane region" description="Helical" evidence="5">
    <location>
        <begin position="12"/>
        <end position="33"/>
    </location>
</feature>
<keyword evidence="3" id="KW-0378">Hydrolase</keyword>
<dbReference type="SUPFAM" id="SSF50494">
    <property type="entry name" value="Trypsin-like serine proteases"/>
    <property type="match status" value="1"/>
</dbReference>
<keyword evidence="2" id="KW-0645">Protease</keyword>
<dbReference type="AlphaFoldDB" id="A0A846TT11"/>
<keyword evidence="4" id="KW-0720">Serine protease</keyword>
<dbReference type="InterPro" id="IPR051201">
    <property type="entry name" value="Chloro_Bact_Ser_Proteases"/>
</dbReference>
<sequence length="390" mass="41427">MDNRKKNNFKSLFLTGIAGIVVGAILIFLLGPFSSEKDLVSTAKNDSAGKFTAKVSADEGEEDPTIKEAVNKSMDTVVSVVKYEGGSMWEGTEPQKAGSGSGVIYKKEGSKAYVATNHHVIAGASQIEISLGNEKKLPAKLLGSDPLLDLAVLEVNGEEINDVIELGKSEKLEPGETAIAIGNPLGFLHGTITAGVISAPDRVMPVDIDQDGSIDWQSEVVQTDASINPGNSGGALINIQGELIGINSSKIAQEAVEGIGFAIPVDVAMPILKDLEEYGEVMRPYIGIVPISLADIPSQYYSETLNLPAGVENGVVIKEVVSTSPAGRAGLKEYDVITKLDDTEVRTAGELRKYLYTEKEVGDEVVVTFYRNGKEEAATITLQEDVAQSN</sequence>
<dbReference type="InterPro" id="IPR009003">
    <property type="entry name" value="Peptidase_S1_PA"/>
</dbReference>
<keyword evidence="5" id="KW-0472">Membrane</keyword>